<reference evidence="14" key="1">
    <citation type="submission" date="2016-10" db="EMBL/GenBank/DDBJ databases">
        <authorList>
            <person name="Benchimol M."/>
            <person name="Almeida L.G."/>
            <person name="Vasconcelos A.T."/>
            <person name="Perreira-Neves A."/>
            <person name="Rosa I.A."/>
            <person name="Tasca T."/>
            <person name="Bogo M.R."/>
            <person name="de Souza W."/>
        </authorList>
    </citation>
    <scope>NUCLEOTIDE SEQUENCE [LARGE SCALE GENOMIC DNA]</scope>
    <source>
        <strain evidence="14">K</strain>
    </source>
</reference>
<evidence type="ECO:0000256" key="7">
    <source>
        <dbReference type="ARBA" id="ARBA00022833"/>
    </source>
</evidence>
<evidence type="ECO:0000256" key="1">
    <source>
        <dbReference type="ARBA" id="ARBA00004123"/>
    </source>
</evidence>
<dbReference type="Gene3D" id="1.10.132.30">
    <property type="match status" value="1"/>
</dbReference>
<dbReference type="Pfam" id="PF00623">
    <property type="entry name" value="RNA_pol_Rpb1_2"/>
    <property type="match status" value="1"/>
</dbReference>
<evidence type="ECO:0000256" key="6">
    <source>
        <dbReference type="ARBA" id="ARBA00022723"/>
    </source>
</evidence>
<dbReference type="Gene3D" id="2.40.40.20">
    <property type="match status" value="1"/>
</dbReference>
<evidence type="ECO:0000256" key="10">
    <source>
        <dbReference type="ARBA" id="ARBA00023163"/>
    </source>
</evidence>
<evidence type="ECO:0000256" key="12">
    <source>
        <dbReference type="RuleBase" id="RU004279"/>
    </source>
</evidence>
<dbReference type="InterPro" id="IPR007066">
    <property type="entry name" value="RNA_pol_Rpb1_3"/>
</dbReference>
<comment type="catalytic activity">
    <reaction evidence="11 12">
        <text>RNA(n) + a ribonucleoside 5'-triphosphate = RNA(n+1) + diphosphate</text>
        <dbReference type="Rhea" id="RHEA:21248"/>
        <dbReference type="Rhea" id="RHEA-COMP:14527"/>
        <dbReference type="Rhea" id="RHEA-COMP:17342"/>
        <dbReference type="ChEBI" id="CHEBI:33019"/>
        <dbReference type="ChEBI" id="CHEBI:61557"/>
        <dbReference type="ChEBI" id="CHEBI:140395"/>
        <dbReference type="EC" id="2.7.7.6"/>
    </reaction>
</comment>
<dbReference type="Gene3D" id="4.10.860.120">
    <property type="entry name" value="RNA polymerase II, clamp domain"/>
    <property type="match status" value="1"/>
</dbReference>
<evidence type="ECO:0000313" key="15">
    <source>
        <dbReference type="Proteomes" id="UP000179807"/>
    </source>
</evidence>
<comment type="similarity">
    <text evidence="2 12">Belongs to the RNA polymerase beta' chain family.</text>
</comment>
<organism evidence="14 15">
    <name type="scientific">Tritrichomonas foetus</name>
    <dbReference type="NCBI Taxonomy" id="1144522"/>
    <lineage>
        <taxon>Eukaryota</taxon>
        <taxon>Metamonada</taxon>
        <taxon>Parabasalia</taxon>
        <taxon>Tritrichomonadida</taxon>
        <taxon>Tritrichomonadidae</taxon>
        <taxon>Tritrichomonas</taxon>
    </lineage>
</organism>
<dbReference type="Pfam" id="PF04997">
    <property type="entry name" value="RNA_pol_Rpb1_1"/>
    <property type="match status" value="1"/>
</dbReference>
<keyword evidence="15" id="KW-1185">Reference proteome</keyword>
<accession>A0A1J4JMU1</accession>
<comment type="caution">
    <text evidence="14">The sequence shown here is derived from an EMBL/GenBank/DDBJ whole genome shotgun (WGS) entry which is preliminary data.</text>
</comment>
<keyword evidence="6" id="KW-0479">Metal-binding</keyword>
<dbReference type="SUPFAM" id="SSF64484">
    <property type="entry name" value="beta and beta-prime subunits of DNA dependent RNA-polymerase"/>
    <property type="match status" value="1"/>
</dbReference>
<keyword evidence="8" id="KW-0460">Magnesium</keyword>
<dbReference type="GO" id="GO:0046872">
    <property type="term" value="F:metal ion binding"/>
    <property type="evidence" value="ECO:0007669"/>
    <property type="project" value="UniProtKB-KW"/>
</dbReference>
<keyword evidence="5 12" id="KW-0548">Nucleotidyltransferase</keyword>
<evidence type="ECO:0000256" key="5">
    <source>
        <dbReference type="ARBA" id="ARBA00022695"/>
    </source>
</evidence>
<dbReference type="Pfam" id="PF04983">
    <property type="entry name" value="RNA_pol_Rpb1_3"/>
    <property type="match status" value="1"/>
</dbReference>
<dbReference type="GeneID" id="94843956"/>
<dbReference type="GO" id="GO:0006351">
    <property type="term" value="P:DNA-templated transcription"/>
    <property type="evidence" value="ECO:0007669"/>
    <property type="project" value="InterPro"/>
</dbReference>
<dbReference type="InterPro" id="IPR000722">
    <property type="entry name" value="RNA_pol_asu"/>
</dbReference>
<dbReference type="GO" id="GO:0005665">
    <property type="term" value="C:RNA polymerase II, core complex"/>
    <property type="evidence" value="ECO:0007669"/>
    <property type="project" value="TreeGrafter"/>
</dbReference>
<dbReference type="Gene3D" id="3.30.1490.180">
    <property type="entry name" value="RNA polymerase ii"/>
    <property type="match status" value="1"/>
</dbReference>
<dbReference type="GO" id="GO:0003899">
    <property type="term" value="F:DNA-directed RNA polymerase activity"/>
    <property type="evidence" value="ECO:0007669"/>
    <property type="project" value="UniProtKB-EC"/>
</dbReference>
<dbReference type="FunFam" id="2.40.40.20:FF:000019">
    <property type="entry name" value="DNA-directed RNA polymerase II subunit RPB1"/>
    <property type="match status" value="1"/>
</dbReference>
<dbReference type="VEuPathDB" id="TrichDB:TRFO_33743"/>
<dbReference type="SMART" id="SM00663">
    <property type="entry name" value="RPOLA_N"/>
    <property type="match status" value="1"/>
</dbReference>
<name>A0A1J4JMU1_9EUKA</name>
<protein>
    <recommendedName>
        <fullName evidence="12">DNA-directed RNA polymerase subunit</fullName>
        <ecNumber evidence="12">2.7.7.6</ecNumber>
    </recommendedName>
</protein>
<dbReference type="Proteomes" id="UP000179807">
    <property type="component" value="Unassembled WGS sequence"/>
</dbReference>
<dbReference type="PANTHER" id="PTHR19376">
    <property type="entry name" value="DNA-DIRECTED RNA POLYMERASE"/>
    <property type="match status" value="1"/>
</dbReference>
<evidence type="ECO:0000259" key="13">
    <source>
        <dbReference type="SMART" id="SM00663"/>
    </source>
</evidence>
<dbReference type="RefSeq" id="XP_068352888.1">
    <property type="nucleotide sequence ID" value="XM_068509252.1"/>
</dbReference>
<comment type="function">
    <text evidence="12">DNA-dependent RNA polymerase catalyzes the transcription of DNA into RNA using the four ribonucleoside triphosphates as substrates.</text>
</comment>
<evidence type="ECO:0000313" key="14">
    <source>
        <dbReference type="EMBL" id="OHS99751.1"/>
    </source>
</evidence>
<dbReference type="GO" id="GO:0003677">
    <property type="term" value="F:DNA binding"/>
    <property type="evidence" value="ECO:0007669"/>
    <property type="project" value="UniProtKB-KW"/>
</dbReference>
<keyword evidence="9" id="KW-0238">DNA-binding</keyword>
<evidence type="ECO:0000256" key="3">
    <source>
        <dbReference type="ARBA" id="ARBA00022478"/>
    </source>
</evidence>
<proteinExistence type="inferred from homology"/>
<dbReference type="InterPro" id="IPR038120">
    <property type="entry name" value="Rpb1_funnel_sf"/>
</dbReference>
<dbReference type="InterPro" id="IPR045867">
    <property type="entry name" value="DNA-dir_RpoC_beta_prime"/>
</dbReference>
<dbReference type="FunFam" id="4.10.860.120:FF:000003">
    <property type="entry name" value="DNA-directed RNA polymerase subunit"/>
    <property type="match status" value="1"/>
</dbReference>
<evidence type="ECO:0000256" key="8">
    <source>
        <dbReference type="ARBA" id="ARBA00022842"/>
    </source>
</evidence>
<evidence type="ECO:0000256" key="9">
    <source>
        <dbReference type="ARBA" id="ARBA00023125"/>
    </source>
</evidence>
<gene>
    <name evidence="14" type="ORF">TRFO_33743</name>
</gene>
<dbReference type="PANTHER" id="PTHR19376:SF37">
    <property type="entry name" value="DNA-DIRECTED RNA POLYMERASE II SUBUNIT RPB1"/>
    <property type="match status" value="1"/>
</dbReference>
<dbReference type="InterPro" id="IPR006592">
    <property type="entry name" value="RNA_pol_N"/>
</dbReference>
<evidence type="ECO:0000256" key="4">
    <source>
        <dbReference type="ARBA" id="ARBA00022679"/>
    </source>
</evidence>
<dbReference type="Gene3D" id="1.10.274.100">
    <property type="entry name" value="RNA polymerase Rpb1, domain 3"/>
    <property type="match status" value="1"/>
</dbReference>
<dbReference type="InterPro" id="IPR044893">
    <property type="entry name" value="RNA_pol_Rpb1_clamp_domain"/>
</dbReference>
<dbReference type="InterPro" id="IPR042102">
    <property type="entry name" value="RNA_pol_Rpb1_3_sf"/>
</dbReference>
<dbReference type="EC" id="2.7.7.6" evidence="12"/>
<dbReference type="OrthoDB" id="8057140at2759"/>
<keyword evidence="3 12" id="KW-0240">DNA-directed RNA polymerase</keyword>
<dbReference type="EMBL" id="MLAK01000989">
    <property type="protein sequence ID" value="OHS99751.1"/>
    <property type="molecule type" value="Genomic_DNA"/>
</dbReference>
<sequence>MNNNEETNLISAISFGLFNPEDLIRSSSCEIKNAALYKFDLPLKEGLIDPRLGTISRDYTCQTCHQTSLLCPGHFGHIKLVEPMFHVGYINTINKILKCVCLNCGRLKVNYGEKEFQNIIFKYKGKERLKHVYEYCSNRKKCENIDMDKNHTNMNPNVNPDVVKNVKFWNELGLDLKNKEYKIDKDLRKVQPCSHDIPLFSFSKEDYQFHLTNLRGTGNDILPSRSILEILKQINDTDIAALGLNPKRSRPEWMILQVLPIPPPHVRPPTRLEDGSYSADDITHKLASIIQANNALAKMKKDGLQSVALQEYIDMLQWHITTYFVNDRPTIKRATTKNGRPIRTISERLKGKEGHFRGNLNGKRVDFSARSVISPDPTIRIDQVGVPVEIAKTLTFPEIVNSKNRAELETMIKNGPDALHGANYIITPQNMRIDLKIARDRSIFHLDENTIVERHLKDGDVVVFNRQPSLHKMSMMGHHAIILPGSTFRLNLSVTTPYNADFDGDEMNMHVPQSQAARAEVKHIMLVPNQIISPQGNKPIIGLVQDSLLASRLMTLKNVFLNRNEVMNIMMFMNNKTKNFCLPIPCIMTPKRKIHLWSGKQLYSMIMPCIDIELVKDNNETNSWIPLKDDTRLIIRNGEILLGLLDKETLGRSNNSLSQIIISTLGNNAASDFLSQSQLITNSWIESRGFSMGLIDAVASRTTQEKVNTELRHLETQVAHVIQKAQNAKLNIQPGMTLIESFEWKVNAKLNNAISTCGNWY</sequence>
<dbReference type="InterPro" id="IPR007080">
    <property type="entry name" value="RNA_pol_Rpb1_1"/>
</dbReference>
<keyword evidence="10 12" id="KW-0804">Transcription</keyword>
<feature type="domain" description="RNA polymerase N-terminal" evidence="13">
    <location>
        <begin position="252"/>
        <end position="555"/>
    </location>
</feature>
<evidence type="ECO:0000256" key="11">
    <source>
        <dbReference type="ARBA" id="ARBA00048552"/>
    </source>
</evidence>
<comment type="subcellular location">
    <subcellularLocation>
        <location evidence="1">Nucleus</location>
    </subcellularLocation>
</comment>
<dbReference type="AlphaFoldDB" id="A0A1J4JMU1"/>
<keyword evidence="7" id="KW-0862">Zinc</keyword>
<keyword evidence="4 12" id="KW-0808">Transferase</keyword>
<evidence type="ECO:0000256" key="2">
    <source>
        <dbReference type="ARBA" id="ARBA00006460"/>
    </source>
</evidence>